<dbReference type="InterPro" id="IPR006442">
    <property type="entry name" value="Antitoxin_Phd/YefM"/>
</dbReference>
<dbReference type="Pfam" id="PF02604">
    <property type="entry name" value="PhdYeFM_antitox"/>
    <property type="match status" value="1"/>
</dbReference>
<accession>A0A1W1BZN3</accession>
<sequence length="91" mass="10364">MVTYAKDEMVGITELGKSLGSYLDKVTSDVFHKIAIIRRNKPEAVIIPIEEYELLQSAYDMLEQKEIEILLQNMSQDDKKVSTTKTVSIDI</sequence>
<proteinExistence type="inferred from homology"/>
<evidence type="ECO:0000256" key="1">
    <source>
        <dbReference type="ARBA" id="ARBA00009981"/>
    </source>
</evidence>
<evidence type="ECO:0008006" key="3">
    <source>
        <dbReference type="Google" id="ProtNLM"/>
    </source>
</evidence>
<name>A0A1W1BZN3_9ZZZZ</name>
<dbReference type="Gene3D" id="3.40.1620.10">
    <property type="entry name" value="YefM-like domain"/>
    <property type="match status" value="1"/>
</dbReference>
<dbReference type="EMBL" id="FPHF01000046">
    <property type="protein sequence ID" value="SFV59060.1"/>
    <property type="molecule type" value="Genomic_DNA"/>
</dbReference>
<dbReference type="SUPFAM" id="SSF143120">
    <property type="entry name" value="YefM-like"/>
    <property type="match status" value="1"/>
</dbReference>
<comment type="similarity">
    <text evidence="1">Belongs to the phD/YefM antitoxin family.</text>
</comment>
<dbReference type="NCBIfam" id="TIGR01552">
    <property type="entry name" value="phd_fam"/>
    <property type="match status" value="1"/>
</dbReference>
<organism evidence="2">
    <name type="scientific">hydrothermal vent metagenome</name>
    <dbReference type="NCBI Taxonomy" id="652676"/>
    <lineage>
        <taxon>unclassified sequences</taxon>
        <taxon>metagenomes</taxon>
        <taxon>ecological metagenomes</taxon>
    </lineage>
</organism>
<gene>
    <name evidence="2" type="ORF">MNB_SM-4-979</name>
</gene>
<reference evidence="2" key="1">
    <citation type="submission" date="2016-10" db="EMBL/GenBank/DDBJ databases">
        <authorList>
            <person name="de Groot N.N."/>
        </authorList>
    </citation>
    <scope>NUCLEOTIDE SEQUENCE</scope>
</reference>
<evidence type="ECO:0000313" key="2">
    <source>
        <dbReference type="EMBL" id="SFV59060.1"/>
    </source>
</evidence>
<dbReference type="InterPro" id="IPR036165">
    <property type="entry name" value="YefM-like_sf"/>
</dbReference>
<protein>
    <recommendedName>
        <fullName evidence="3">Antitoxin</fullName>
    </recommendedName>
</protein>
<dbReference type="AlphaFoldDB" id="A0A1W1BZN3"/>